<organism evidence="3 4">
    <name type="scientific">Candidatus Tenderia electrophaga</name>
    <dbReference type="NCBI Taxonomy" id="1748243"/>
    <lineage>
        <taxon>Bacteria</taxon>
        <taxon>Pseudomonadati</taxon>
        <taxon>Pseudomonadota</taxon>
        <taxon>Gammaproteobacteria</taxon>
        <taxon>Candidatus Tenderiales</taxon>
        <taxon>Candidatus Tenderiaceae</taxon>
        <taxon>Candidatus Tenderia</taxon>
    </lineage>
</organism>
<feature type="region of interest" description="Disordered" evidence="1">
    <location>
        <begin position="82"/>
        <end position="120"/>
    </location>
</feature>
<feature type="transmembrane region" description="Helical" evidence="2">
    <location>
        <begin position="21"/>
        <end position="43"/>
    </location>
</feature>
<sequence length="120" mass="13749">MQLVIRAIGLMREQDMRIFREICGLLLLAGIVVGFGQFLPGLAVLFEDYLVGFVLVAIAIPVFRRIYKSHMANVAKLPLDERKKKERESQKWWKETSEATFSPSQPLDLRNVTNDDSLIK</sequence>
<keyword evidence="4" id="KW-1185">Reference proteome</keyword>
<keyword evidence="2" id="KW-1133">Transmembrane helix</keyword>
<keyword evidence="2" id="KW-0812">Transmembrane</keyword>
<dbReference type="KEGG" id="tee:Tel_11515"/>
<feature type="compositionally biased region" description="Basic and acidic residues" evidence="1">
    <location>
        <begin position="82"/>
        <end position="97"/>
    </location>
</feature>
<evidence type="ECO:0000313" key="4">
    <source>
        <dbReference type="Proteomes" id="UP000055136"/>
    </source>
</evidence>
<dbReference type="AlphaFoldDB" id="A0A0S2TF19"/>
<protein>
    <submittedName>
        <fullName evidence="3">Uncharacterized protein</fullName>
    </submittedName>
</protein>
<reference evidence="3" key="1">
    <citation type="submission" date="2015-10" db="EMBL/GenBank/DDBJ databases">
        <title>Description of Candidatus Tenderia electrophaga gen. nov, sp. nov., an Uncultivated Electroautotroph from a Biocathode Enrichment.</title>
        <authorList>
            <person name="Eddie B.J."/>
            <person name="Malanoski A.P."/>
            <person name="Wang Z."/>
            <person name="Hall R.J."/>
            <person name="Oh S.D."/>
            <person name="Heiner C."/>
            <person name="Lin B."/>
            <person name="Strycharz-Glaven S.M."/>
        </authorList>
    </citation>
    <scope>NUCLEOTIDE SEQUENCE [LARGE SCALE GENOMIC DNA]</scope>
    <source>
        <strain evidence="3">NRL1</strain>
    </source>
</reference>
<evidence type="ECO:0000313" key="3">
    <source>
        <dbReference type="EMBL" id="ALP53714.1"/>
    </source>
</evidence>
<name>A0A0S2TF19_9GAMM</name>
<keyword evidence="2" id="KW-0472">Membrane</keyword>
<feature type="compositionally biased region" description="Polar residues" evidence="1">
    <location>
        <begin position="98"/>
        <end position="120"/>
    </location>
</feature>
<gene>
    <name evidence="3" type="ORF">Tel_11515</name>
</gene>
<proteinExistence type="predicted"/>
<dbReference type="Proteomes" id="UP000055136">
    <property type="component" value="Chromosome"/>
</dbReference>
<dbReference type="EMBL" id="CP013099">
    <property type="protein sequence ID" value="ALP53714.1"/>
    <property type="molecule type" value="Genomic_DNA"/>
</dbReference>
<dbReference type="STRING" id="1748243.Tel_11515"/>
<accession>A0A0S2TF19</accession>
<evidence type="ECO:0000256" key="2">
    <source>
        <dbReference type="SAM" id="Phobius"/>
    </source>
</evidence>
<evidence type="ECO:0000256" key="1">
    <source>
        <dbReference type="SAM" id="MobiDB-lite"/>
    </source>
</evidence>
<feature type="transmembrane region" description="Helical" evidence="2">
    <location>
        <begin position="49"/>
        <end position="67"/>
    </location>
</feature>